<keyword evidence="9" id="KW-0449">Lipoprotein</keyword>
<evidence type="ECO:0000256" key="3">
    <source>
        <dbReference type="ARBA" id="ARBA00022475"/>
    </source>
</evidence>
<evidence type="ECO:0000256" key="12">
    <source>
        <dbReference type="SAM" id="MobiDB-lite"/>
    </source>
</evidence>
<keyword evidence="3" id="KW-1003">Cell membrane</keyword>
<dbReference type="InterPro" id="IPR005225">
    <property type="entry name" value="Small_GTP-bd"/>
</dbReference>
<feature type="compositionally biased region" description="Polar residues" evidence="12">
    <location>
        <begin position="298"/>
        <end position="312"/>
    </location>
</feature>
<dbReference type="AlphaFoldDB" id="A0A6C1EEI0"/>
<dbReference type="OrthoDB" id="5976022at2759"/>
<evidence type="ECO:0000256" key="1">
    <source>
        <dbReference type="ARBA" id="ARBA00004193"/>
    </source>
</evidence>
<dbReference type="FunFam" id="3.40.50.300:FF:000080">
    <property type="entry name" value="Ras-like GTPase Ras1"/>
    <property type="match status" value="1"/>
</dbReference>
<keyword evidence="10" id="KW-0636">Prenylation</keyword>
<dbReference type="PANTHER" id="PTHR24070">
    <property type="entry name" value="RAS, DI-RAS, AND RHEB FAMILY MEMBERS OF SMALL GTPASE SUPERFAMILY"/>
    <property type="match status" value="1"/>
</dbReference>
<dbReference type="GO" id="GO:0005525">
    <property type="term" value="F:GTP binding"/>
    <property type="evidence" value="ECO:0007669"/>
    <property type="project" value="UniProtKB-KW"/>
</dbReference>
<evidence type="ECO:0000256" key="6">
    <source>
        <dbReference type="ARBA" id="ARBA00023134"/>
    </source>
</evidence>
<dbReference type="GO" id="GO:0003924">
    <property type="term" value="F:GTPase activity"/>
    <property type="evidence" value="ECO:0007669"/>
    <property type="project" value="InterPro"/>
</dbReference>
<accession>A0A6C1EEI0</accession>
<dbReference type="SMART" id="SM00173">
    <property type="entry name" value="RAS"/>
    <property type="match status" value="1"/>
</dbReference>
<keyword evidence="8" id="KW-0564">Palmitate</keyword>
<dbReference type="NCBIfam" id="TIGR00231">
    <property type="entry name" value="small_GTP"/>
    <property type="match status" value="1"/>
</dbReference>
<dbReference type="Pfam" id="PF00071">
    <property type="entry name" value="Ras"/>
    <property type="match status" value="1"/>
</dbReference>
<keyword evidence="6" id="KW-0342">GTP-binding</keyword>
<dbReference type="InterPro" id="IPR027417">
    <property type="entry name" value="P-loop_NTPase"/>
</dbReference>
<evidence type="ECO:0000256" key="2">
    <source>
        <dbReference type="ARBA" id="ARBA00008344"/>
    </source>
</evidence>
<evidence type="ECO:0000256" key="9">
    <source>
        <dbReference type="ARBA" id="ARBA00023288"/>
    </source>
</evidence>
<evidence type="ECO:0000313" key="14">
    <source>
        <dbReference type="Proteomes" id="UP000501346"/>
    </source>
</evidence>
<feature type="compositionally biased region" description="Low complexity" evidence="12">
    <location>
        <begin position="213"/>
        <end position="229"/>
    </location>
</feature>
<evidence type="ECO:0000256" key="4">
    <source>
        <dbReference type="ARBA" id="ARBA00022481"/>
    </source>
</evidence>
<feature type="region of interest" description="Disordered" evidence="12">
    <location>
        <begin position="183"/>
        <end position="316"/>
    </location>
</feature>
<keyword evidence="4" id="KW-0488">Methylation</keyword>
<reference evidence="13 14" key="1">
    <citation type="journal article" date="2019" name="BMC Genomics">
        <title>Chromosome level assembly and comparative genome analysis confirm lager-brewing yeasts originated from a single hybridization.</title>
        <authorList>
            <person name="Salazar A.N."/>
            <person name="Gorter de Vries A.R."/>
            <person name="van den Broek M."/>
            <person name="Brouwers N."/>
            <person name="de la Torre Cortes P."/>
            <person name="Kuijpers N.G.A."/>
            <person name="Daran J.G."/>
            <person name="Abeel T."/>
        </authorList>
    </citation>
    <scope>NUCLEOTIDE SEQUENCE [LARGE SCALE GENOMIC DNA]</scope>
    <source>
        <strain evidence="13 14">CBS 1483</strain>
    </source>
</reference>
<feature type="compositionally biased region" description="Polar residues" evidence="12">
    <location>
        <begin position="230"/>
        <end position="252"/>
    </location>
</feature>
<dbReference type="SMART" id="SM00175">
    <property type="entry name" value="RAB"/>
    <property type="match status" value="1"/>
</dbReference>
<evidence type="ECO:0000256" key="8">
    <source>
        <dbReference type="ARBA" id="ARBA00023139"/>
    </source>
</evidence>
<dbReference type="GO" id="GO:0097271">
    <property type="term" value="P:protein localization to bud neck"/>
    <property type="evidence" value="ECO:0007669"/>
    <property type="project" value="UniProtKB-ARBA"/>
</dbReference>
<evidence type="ECO:0000256" key="11">
    <source>
        <dbReference type="ARBA" id="ARBA00059851"/>
    </source>
</evidence>
<dbReference type="PROSITE" id="PS51420">
    <property type="entry name" value="RHO"/>
    <property type="match status" value="1"/>
</dbReference>
<dbReference type="Gene3D" id="3.40.50.300">
    <property type="entry name" value="P-loop containing nucleotide triphosphate hydrolases"/>
    <property type="match status" value="1"/>
</dbReference>
<keyword evidence="7" id="KW-0472">Membrane</keyword>
<name>A0A6C1EEI0_SACPS</name>
<dbReference type="EMBL" id="CP049011">
    <property type="protein sequence ID" value="QID87682.1"/>
    <property type="molecule type" value="Genomic_DNA"/>
</dbReference>
<gene>
    <name evidence="13" type="primary">RAS2_2</name>
    <name evidence="13" type="ORF">GRS66_010363</name>
</gene>
<dbReference type="GO" id="GO:0007165">
    <property type="term" value="P:signal transduction"/>
    <property type="evidence" value="ECO:0007669"/>
    <property type="project" value="InterPro"/>
</dbReference>
<organism evidence="13 14">
    <name type="scientific">Saccharomyces pastorianus</name>
    <name type="common">Lager yeast</name>
    <name type="synonym">Saccharomyces cerevisiae x Saccharomyces eubayanus</name>
    <dbReference type="NCBI Taxonomy" id="27292"/>
    <lineage>
        <taxon>Eukaryota</taxon>
        <taxon>Fungi</taxon>
        <taxon>Dikarya</taxon>
        <taxon>Ascomycota</taxon>
        <taxon>Saccharomycotina</taxon>
        <taxon>Saccharomycetes</taxon>
        <taxon>Saccharomycetales</taxon>
        <taxon>Saccharomycetaceae</taxon>
        <taxon>Saccharomyces</taxon>
    </lineage>
</organism>
<keyword evidence="14" id="KW-1185">Reference proteome</keyword>
<evidence type="ECO:0000256" key="5">
    <source>
        <dbReference type="ARBA" id="ARBA00022741"/>
    </source>
</evidence>
<dbReference type="Proteomes" id="UP000501346">
    <property type="component" value="Chromosome SeXIV"/>
</dbReference>
<dbReference type="PROSITE" id="PS51419">
    <property type="entry name" value="RAB"/>
    <property type="match status" value="1"/>
</dbReference>
<dbReference type="InterPro" id="IPR001806">
    <property type="entry name" value="Small_GTPase"/>
</dbReference>
<evidence type="ECO:0000313" key="13">
    <source>
        <dbReference type="EMBL" id="QID87682.1"/>
    </source>
</evidence>
<dbReference type="SMART" id="SM00174">
    <property type="entry name" value="RHO"/>
    <property type="match status" value="1"/>
</dbReference>
<keyword evidence="5" id="KW-0547">Nucleotide-binding</keyword>
<sequence length="322" mass="34587">MPLNKSNIREYKLVVVGGGGVGKSALTIQLTQSHFVDEYDPTIEDSYRKQVIIDDEVSILDILDTAGQEEYSAMREQYMRNGEGFLLVYSITSKSSLDELMTYYQQILRVKDTDYVPIVVVGNKSDLENEKQVSYQDGLNMAKQMNAPFLETSAKQAINVEEAFYTLARLVRDEGGKYNKALSENEASKQDSQTTPGVVANSLPRNSNGNRKANNVASANNINSSTTAVKTHNTGIEANTGSMGNQATNGQARSDRANGDNSAGNADGAYARTANTADDRVNKNTEAGQGSAAKQARKQQATSSGTASETSKSGSGGCCIIS</sequence>
<comment type="subcellular location">
    <subcellularLocation>
        <location evidence="1">Cell membrane</location>
        <topology evidence="1">Lipid-anchor</topology>
    </subcellularLocation>
</comment>
<dbReference type="InterPro" id="IPR020849">
    <property type="entry name" value="Small_GTPase_Ras-type"/>
</dbReference>
<dbReference type="PROSITE" id="PS51421">
    <property type="entry name" value="RAS"/>
    <property type="match status" value="1"/>
</dbReference>
<proteinExistence type="inferred from homology"/>
<dbReference type="SMART" id="SM00176">
    <property type="entry name" value="RAN"/>
    <property type="match status" value="1"/>
</dbReference>
<evidence type="ECO:0000256" key="7">
    <source>
        <dbReference type="ARBA" id="ARBA00023136"/>
    </source>
</evidence>
<dbReference type="SUPFAM" id="SSF52540">
    <property type="entry name" value="P-loop containing nucleoside triphosphate hydrolases"/>
    <property type="match status" value="1"/>
</dbReference>
<feature type="compositionally biased region" description="Polar residues" evidence="12">
    <location>
        <begin position="203"/>
        <end position="212"/>
    </location>
</feature>
<dbReference type="GO" id="GO:0005886">
    <property type="term" value="C:plasma membrane"/>
    <property type="evidence" value="ECO:0007669"/>
    <property type="project" value="UniProtKB-SubCell"/>
</dbReference>
<dbReference type="PRINTS" id="PR00449">
    <property type="entry name" value="RASTRNSFRMNG"/>
</dbReference>
<protein>
    <submittedName>
        <fullName evidence="13">Ras GTPase ras2</fullName>
    </submittedName>
</protein>
<comment type="function">
    <text evidence="11">The S.cerevisiae Ras proteins modulate the activity of the adenylate cyclase catalytic subunit and therefore affect the biosynthesis of cyclic-AMP.</text>
</comment>
<evidence type="ECO:0000256" key="10">
    <source>
        <dbReference type="ARBA" id="ARBA00023289"/>
    </source>
</evidence>
<comment type="similarity">
    <text evidence="2">Belongs to the small GTPase superfamily. Ras family.</text>
</comment>